<keyword evidence="2" id="KW-0732">Signal</keyword>
<dbReference type="PROSITE" id="PS52016">
    <property type="entry name" value="TONB_DEPENDENT_REC_3"/>
    <property type="match status" value="1"/>
</dbReference>
<feature type="chain" id="PRO_5046081494" evidence="2">
    <location>
        <begin position="23"/>
        <end position="1021"/>
    </location>
</feature>
<dbReference type="SUPFAM" id="SSF49464">
    <property type="entry name" value="Carboxypeptidase regulatory domain-like"/>
    <property type="match status" value="1"/>
</dbReference>
<protein>
    <submittedName>
        <fullName evidence="4">SusC/RagA family TonB-linked outer membrane protein</fullName>
    </submittedName>
</protein>
<dbReference type="NCBIfam" id="TIGR04057">
    <property type="entry name" value="SusC_RagA_signa"/>
    <property type="match status" value="1"/>
</dbReference>
<name>A0ABU9N0D4_9FLAO</name>
<dbReference type="InterPro" id="IPR037066">
    <property type="entry name" value="Plug_dom_sf"/>
</dbReference>
<dbReference type="SUPFAM" id="SSF56935">
    <property type="entry name" value="Porins"/>
    <property type="match status" value="1"/>
</dbReference>
<feature type="domain" description="TonB-dependent receptor plug" evidence="3">
    <location>
        <begin position="116"/>
        <end position="221"/>
    </location>
</feature>
<dbReference type="Proteomes" id="UP001460072">
    <property type="component" value="Unassembled WGS sequence"/>
</dbReference>
<evidence type="ECO:0000313" key="4">
    <source>
        <dbReference type="EMBL" id="MEM0541197.1"/>
    </source>
</evidence>
<evidence type="ECO:0000256" key="1">
    <source>
        <dbReference type="PROSITE-ProRule" id="PRU01360"/>
    </source>
</evidence>
<comment type="caution">
    <text evidence="4">The sequence shown here is derived from an EMBL/GenBank/DDBJ whole genome shotgun (WGS) entry which is preliminary data.</text>
</comment>
<sequence>MRSKFKWIFTLLLAFSMQFSFAQEKTVTGVVSDKTGPIPGANVVVKGTTRSTQTDFDGKFSIKAKAGEVLLISFVGMSDKAVTVGAANNYSVTLADGVALDEVVVQGYRTTTKSRSVIAEQTVDSKTIENRPNANVLNTLQGQLAGVNITASTGQPGARSSVVIRGIGTFNGNNDPLYVIDGFPTNADNFRSINPNDIESVTVLKDASATSQYGNRGTNGVILITTKRPALGGSKTSFRYSSTYGLAVLQTPKYDYANTNEQLRIERAFGLGRGAGLTDEEINAITTDTDWVDVFFRPANTVNHNFSFETSSENMSSFTSIGYTDQDGILDTTGLQRFNFRNNTGGKTADGKFTYQVATGFGYSKNNEATNLGEGAINRNYVLGAFLSLPYYSPDEYQGSVWTLDLFNNTPGLEATPFMLIDKLKKYANLTEEARFDVATEFAYKLSNDFTIRTRLNGLLQTNRFFQSEFPDSFNALLFSSTQGIPTFEGGNFNGFEDINNRREFNFNNLYQLEYNKQFGKHKINASLNYEYNHARINTDNQRQRGLDPIFFVPNTGAGYVADNAANDFYGPVASASNIRTDLLSYFALVDYDFDGKYGISGTIRRDGSSRFAAQYRWGNFWSVGARWNLDKEAFMDNVNFIDVLKLRASIGTTGNQRIVDGTAFAGVQPPLFIDSFALGNNAYNGQQGYNFNFAFPRTQWETTEQFNIGLDFDMFKKLRGSIEFYNRTTVDSYISIPTSASFGTDTVRGNSDADLTNRGLELNLAYDLVKNDNLQFTVRLNGSYNKNSVDGILTNNGRIVTTDTAGYTFITQNGGSLQEAFVYDYIGVNPANGNLLFADVNGNPTENPTSVDRKATGKNFIPTYQGGFGFDFEYKGFFASTTFTYVLDTWRFDQDEENLFDVANIGQFVNSSQMLNAWTPTNTNTNVPSLDATNLPATGDSDRFLRDASYLRLRNAQVGYRLPSKYLSKTFISSLAFTLQGENLFTVTKWKGFDAESNRTSDFYQYPTPRIYTFGIDVKF</sequence>
<dbReference type="RefSeq" id="WP_342694434.1">
    <property type="nucleotide sequence ID" value="NZ_JBCGDO010000001.1"/>
</dbReference>
<keyword evidence="5" id="KW-1185">Reference proteome</keyword>
<dbReference type="InterPro" id="IPR039426">
    <property type="entry name" value="TonB-dep_rcpt-like"/>
</dbReference>
<evidence type="ECO:0000259" key="3">
    <source>
        <dbReference type="Pfam" id="PF07715"/>
    </source>
</evidence>
<proteinExistence type="inferred from homology"/>
<gene>
    <name evidence="4" type="ORF">WFZ85_01085</name>
</gene>
<evidence type="ECO:0000313" key="5">
    <source>
        <dbReference type="Proteomes" id="UP001460072"/>
    </source>
</evidence>
<dbReference type="InterPro" id="IPR008969">
    <property type="entry name" value="CarboxyPept-like_regulatory"/>
</dbReference>
<comment type="similarity">
    <text evidence="1">Belongs to the TonB-dependent receptor family.</text>
</comment>
<keyword evidence="1" id="KW-0998">Cell outer membrane</keyword>
<keyword evidence="1" id="KW-0472">Membrane</keyword>
<reference evidence="4 5" key="1">
    <citation type="submission" date="2024-03" db="EMBL/GenBank/DDBJ databases">
        <title>Two novel species of the genus Flavobacterium exhibiting potentially degradation of complex polysaccharides.</title>
        <authorList>
            <person name="Lian X."/>
        </authorList>
    </citation>
    <scope>NUCLEOTIDE SEQUENCE [LARGE SCALE GENOMIC DNA]</scope>
    <source>
        <strain evidence="5">j3</strain>
    </source>
</reference>
<dbReference type="Pfam" id="PF07715">
    <property type="entry name" value="Plug"/>
    <property type="match status" value="1"/>
</dbReference>
<dbReference type="InterPro" id="IPR012910">
    <property type="entry name" value="Plug_dom"/>
</dbReference>
<evidence type="ECO:0000256" key="2">
    <source>
        <dbReference type="SAM" id="SignalP"/>
    </source>
</evidence>
<dbReference type="Pfam" id="PF13715">
    <property type="entry name" value="CarbopepD_reg_2"/>
    <property type="match status" value="1"/>
</dbReference>
<dbReference type="Gene3D" id="2.60.40.1120">
    <property type="entry name" value="Carboxypeptidase-like, regulatory domain"/>
    <property type="match status" value="1"/>
</dbReference>
<keyword evidence="1" id="KW-0812">Transmembrane</keyword>
<accession>A0ABU9N0D4</accession>
<organism evidence="4 5">
    <name type="scientific">Flavobacterium aureirubrum</name>
    <dbReference type="NCBI Taxonomy" id="3133147"/>
    <lineage>
        <taxon>Bacteria</taxon>
        <taxon>Pseudomonadati</taxon>
        <taxon>Bacteroidota</taxon>
        <taxon>Flavobacteriia</taxon>
        <taxon>Flavobacteriales</taxon>
        <taxon>Flavobacteriaceae</taxon>
        <taxon>Flavobacterium</taxon>
    </lineage>
</organism>
<dbReference type="InterPro" id="IPR023996">
    <property type="entry name" value="TonB-dep_OMP_SusC/RagA"/>
</dbReference>
<dbReference type="InterPro" id="IPR023997">
    <property type="entry name" value="TonB-dep_OMP_SusC/RagA_CS"/>
</dbReference>
<keyword evidence="1" id="KW-0813">Transport</keyword>
<keyword evidence="1" id="KW-1134">Transmembrane beta strand</keyword>
<comment type="subcellular location">
    <subcellularLocation>
        <location evidence="1">Cell outer membrane</location>
        <topology evidence="1">Multi-pass membrane protein</topology>
    </subcellularLocation>
</comment>
<dbReference type="Gene3D" id="2.170.130.10">
    <property type="entry name" value="TonB-dependent receptor, plug domain"/>
    <property type="match status" value="1"/>
</dbReference>
<dbReference type="NCBIfam" id="TIGR04056">
    <property type="entry name" value="OMP_RagA_SusC"/>
    <property type="match status" value="1"/>
</dbReference>
<dbReference type="EMBL" id="JBCGDO010000001">
    <property type="protein sequence ID" value="MEM0541197.1"/>
    <property type="molecule type" value="Genomic_DNA"/>
</dbReference>
<feature type="signal peptide" evidence="2">
    <location>
        <begin position="1"/>
        <end position="22"/>
    </location>
</feature>